<keyword evidence="3" id="KW-0560">Oxidoreductase</keyword>
<gene>
    <name evidence="5" type="ORF">F5X68DRAFT_225875</name>
</gene>
<accession>A0A9P8V0F6</accession>
<dbReference type="Pfam" id="PF07992">
    <property type="entry name" value="Pyr_redox_2"/>
    <property type="match status" value="1"/>
</dbReference>
<dbReference type="GO" id="GO:0016491">
    <property type="term" value="F:oxidoreductase activity"/>
    <property type="evidence" value="ECO:0007669"/>
    <property type="project" value="UniProtKB-KW"/>
</dbReference>
<keyword evidence="2" id="KW-0285">Flavoprotein</keyword>
<evidence type="ECO:0000256" key="2">
    <source>
        <dbReference type="ARBA" id="ARBA00022630"/>
    </source>
</evidence>
<dbReference type="Proteomes" id="UP000770015">
    <property type="component" value="Unassembled WGS sequence"/>
</dbReference>
<reference evidence="5" key="1">
    <citation type="journal article" date="2021" name="Nat. Commun.">
        <title>Genetic determinants of endophytism in the Arabidopsis root mycobiome.</title>
        <authorList>
            <person name="Mesny F."/>
            <person name="Miyauchi S."/>
            <person name="Thiergart T."/>
            <person name="Pickel B."/>
            <person name="Atanasova L."/>
            <person name="Karlsson M."/>
            <person name="Huettel B."/>
            <person name="Barry K.W."/>
            <person name="Haridas S."/>
            <person name="Chen C."/>
            <person name="Bauer D."/>
            <person name="Andreopoulos W."/>
            <person name="Pangilinan J."/>
            <person name="LaButti K."/>
            <person name="Riley R."/>
            <person name="Lipzen A."/>
            <person name="Clum A."/>
            <person name="Drula E."/>
            <person name="Henrissat B."/>
            <person name="Kohler A."/>
            <person name="Grigoriev I.V."/>
            <person name="Martin F.M."/>
            <person name="Hacquard S."/>
        </authorList>
    </citation>
    <scope>NUCLEOTIDE SEQUENCE</scope>
    <source>
        <strain evidence="5">MPI-SDFR-AT-0117</strain>
    </source>
</reference>
<dbReference type="PRINTS" id="PR00469">
    <property type="entry name" value="PNDRDTASEII"/>
</dbReference>
<dbReference type="EMBL" id="JAGSXJ010000045">
    <property type="protein sequence ID" value="KAH6662633.1"/>
    <property type="molecule type" value="Genomic_DNA"/>
</dbReference>
<dbReference type="PRINTS" id="PR00368">
    <property type="entry name" value="FADPNR"/>
</dbReference>
<dbReference type="AlphaFoldDB" id="A0A9P8V0F6"/>
<dbReference type="SUPFAM" id="SSF51905">
    <property type="entry name" value="FAD/NAD(P)-binding domain"/>
    <property type="match status" value="1"/>
</dbReference>
<dbReference type="OrthoDB" id="10260355at2759"/>
<keyword evidence="6" id="KW-1185">Reference proteome</keyword>
<evidence type="ECO:0000313" key="5">
    <source>
        <dbReference type="EMBL" id="KAH6662633.1"/>
    </source>
</evidence>
<evidence type="ECO:0000256" key="1">
    <source>
        <dbReference type="ARBA" id="ARBA00009333"/>
    </source>
</evidence>
<dbReference type="GO" id="GO:0097237">
    <property type="term" value="P:cellular response to toxic substance"/>
    <property type="evidence" value="ECO:0007669"/>
    <property type="project" value="UniProtKB-ARBA"/>
</dbReference>
<evidence type="ECO:0000256" key="3">
    <source>
        <dbReference type="ARBA" id="ARBA00023002"/>
    </source>
</evidence>
<organism evidence="5 6">
    <name type="scientific">Plectosphaerella plurivora</name>
    <dbReference type="NCBI Taxonomy" id="936078"/>
    <lineage>
        <taxon>Eukaryota</taxon>
        <taxon>Fungi</taxon>
        <taxon>Dikarya</taxon>
        <taxon>Ascomycota</taxon>
        <taxon>Pezizomycotina</taxon>
        <taxon>Sordariomycetes</taxon>
        <taxon>Hypocreomycetidae</taxon>
        <taxon>Glomerellales</taxon>
        <taxon>Plectosphaerellaceae</taxon>
        <taxon>Plectosphaerella</taxon>
    </lineage>
</organism>
<dbReference type="InterPro" id="IPR036188">
    <property type="entry name" value="FAD/NAD-bd_sf"/>
</dbReference>
<dbReference type="InterPro" id="IPR023753">
    <property type="entry name" value="FAD/NAD-binding_dom"/>
</dbReference>
<comment type="similarity">
    <text evidence="1">Belongs to the class-II pyridine nucleotide-disulfide oxidoreductase family.</text>
</comment>
<name>A0A9P8V0F6_9PEZI</name>
<dbReference type="InterPro" id="IPR050097">
    <property type="entry name" value="Ferredoxin-NADP_redctase_2"/>
</dbReference>
<dbReference type="Gene3D" id="3.50.50.60">
    <property type="entry name" value="FAD/NAD(P)-binding domain"/>
    <property type="match status" value="2"/>
</dbReference>
<comment type="caution">
    <text evidence="5">The sequence shown here is derived from an EMBL/GenBank/DDBJ whole genome shotgun (WGS) entry which is preliminary data.</text>
</comment>
<sequence length="313" mass="33087">MPLVDALIIGAGPAGLSAALALARQLHTAIVFNSSLFRNARSSHMHTIPTWDHKDSAAFRGATRKEIMERYKTISFEDREITKVEKTTAGDFAATAADGTIFTGRRVLLASGVTDIPLDIKGYEECWGRSIYHCLFCHGFEEAGKPSAGVLAIGENSAPEVALALARSAKRMTSKAVIYTANNPTVQTAIIGLLAKHDTAITTDDREITSLALGPKGEGIILTFADGTSVQEAFLVHKPPTKINGLFAEQLGVELTPGGDIKASPPFGATSVKGVYAAGDCATPKKNVIQAMQTGTFAAIGMTQDLQAEGPKM</sequence>
<evidence type="ECO:0000259" key="4">
    <source>
        <dbReference type="Pfam" id="PF07992"/>
    </source>
</evidence>
<proteinExistence type="inferred from homology"/>
<feature type="domain" description="FAD/NAD(P)-binding" evidence="4">
    <location>
        <begin position="5"/>
        <end position="294"/>
    </location>
</feature>
<evidence type="ECO:0000313" key="6">
    <source>
        <dbReference type="Proteomes" id="UP000770015"/>
    </source>
</evidence>
<protein>
    <recommendedName>
        <fullName evidence="4">FAD/NAD(P)-binding domain-containing protein</fullName>
    </recommendedName>
</protein>
<dbReference type="PANTHER" id="PTHR48105">
    <property type="entry name" value="THIOREDOXIN REDUCTASE 1-RELATED-RELATED"/>
    <property type="match status" value="1"/>
</dbReference>